<name>A0A494YB67_9BURK</name>
<proteinExistence type="predicted"/>
<evidence type="ECO:0000313" key="3">
    <source>
        <dbReference type="Proteomes" id="UP000270342"/>
    </source>
</evidence>
<dbReference type="AlphaFoldDB" id="A0A494YB67"/>
<dbReference type="Proteomes" id="UP000270342">
    <property type="component" value="Unassembled WGS sequence"/>
</dbReference>
<keyword evidence="3" id="KW-1185">Reference proteome</keyword>
<gene>
    <name evidence="2" type="ORF">D7S86_03545</name>
</gene>
<evidence type="ECO:0000256" key="1">
    <source>
        <dbReference type="SAM" id="MobiDB-lite"/>
    </source>
</evidence>
<accession>A0A494YB67</accession>
<sequence length="70" mass="7892">MPERRIRHAPRRCVHTPSIPHPTTFRGIKTTACTDAMHAHRAGLRPPARRATLSAQAIDRQASAFRRART</sequence>
<evidence type="ECO:0000313" key="2">
    <source>
        <dbReference type="EMBL" id="RKP59000.1"/>
    </source>
</evidence>
<dbReference type="EMBL" id="RBZU01000001">
    <property type="protein sequence ID" value="RKP59000.1"/>
    <property type="molecule type" value="Genomic_DNA"/>
</dbReference>
<feature type="compositionally biased region" description="Basic residues" evidence="1">
    <location>
        <begin position="1"/>
        <end position="14"/>
    </location>
</feature>
<comment type="caution">
    <text evidence="2">The sequence shown here is derived from an EMBL/GenBank/DDBJ whole genome shotgun (WGS) entry which is preliminary data.</text>
</comment>
<reference evidence="2 3" key="1">
    <citation type="submission" date="2018-10" db="EMBL/GenBank/DDBJ databases">
        <title>Robbsia sp. DHC34, isolated from soil.</title>
        <authorList>
            <person name="Gao Z.-H."/>
            <person name="Qiu L.-H."/>
        </authorList>
    </citation>
    <scope>NUCLEOTIDE SEQUENCE [LARGE SCALE GENOMIC DNA]</scope>
    <source>
        <strain evidence="2 3">DHC34</strain>
    </source>
</reference>
<organism evidence="2 3">
    <name type="scientific">Pararobbsia silviterrae</name>
    <dbReference type="NCBI Taxonomy" id="1792498"/>
    <lineage>
        <taxon>Bacteria</taxon>
        <taxon>Pseudomonadati</taxon>
        <taxon>Pseudomonadota</taxon>
        <taxon>Betaproteobacteria</taxon>
        <taxon>Burkholderiales</taxon>
        <taxon>Burkholderiaceae</taxon>
        <taxon>Pararobbsia</taxon>
    </lineage>
</organism>
<protein>
    <submittedName>
        <fullName evidence="2">Uncharacterized protein</fullName>
    </submittedName>
</protein>
<feature type="region of interest" description="Disordered" evidence="1">
    <location>
        <begin position="1"/>
        <end position="26"/>
    </location>
</feature>